<protein>
    <submittedName>
        <fullName evidence="2">Uncharacterized protein</fullName>
    </submittedName>
</protein>
<dbReference type="AlphaFoldDB" id="A0A0A9EYJ3"/>
<proteinExistence type="predicted"/>
<sequence length="92" mass="10276">MSMLLFHQLPSTCLFLAYANLVQIPNHVCLPSLSIGFFLLSCCHCPFSGLPYSSPMSSLSACPPRHQYPLPLSPQYCLSPYLNSCHNLKCFH</sequence>
<reference evidence="2" key="2">
    <citation type="journal article" date="2015" name="Data Brief">
        <title>Shoot transcriptome of the giant reed, Arundo donax.</title>
        <authorList>
            <person name="Barrero R.A."/>
            <person name="Guerrero F.D."/>
            <person name="Moolhuijzen P."/>
            <person name="Goolsby J.A."/>
            <person name="Tidwell J."/>
            <person name="Bellgard S.E."/>
            <person name="Bellgard M.I."/>
        </authorList>
    </citation>
    <scope>NUCLEOTIDE SEQUENCE</scope>
    <source>
        <tissue evidence="2">Shoot tissue taken approximately 20 cm above the soil surface</tissue>
    </source>
</reference>
<name>A0A0A9EYJ3_ARUDO</name>
<reference evidence="2" key="1">
    <citation type="submission" date="2014-09" db="EMBL/GenBank/DDBJ databases">
        <authorList>
            <person name="Magalhaes I.L.F."/>
            <person name="Oliveira U."/>
            <person name="Santos F.R."/>
            <person name="Vidigal T.H.D.A."/>
            <person name="Brescovit A.D."/>
            <person name="Santos A.J."/>
        </authorList>
    </citation>
    <scope>NUCLEOTIDE SEQUENCE</scope>
    <source>
        <tissue evidence="2">Shoot tissue taken approximately 20 cm above the soil surface</tissue>
    </source>
</reference>
<organism evidence="2">
    <name type="scientific">Arundo donax</name>
    <name type="common">Giant reed</name>
    <name type="synonym">Donax arundinaceus</name>
    <dbReference type="NCBI Taxonomy" id="35708"/>
    <lineage>
        <taxon>Eukaryota</taxon>
        <taxon>Viridiplantae</taxon>
        <taxon>Streptophyta</taxon>
        <taxon>Embryophyta</taxon>
        <taxon>Tracheophyta</taxon>
        <taxon>Spermatophyta</taxon>
        <taxon>Magnoliopsida</taxon>
        <taxon>Liliopsida</taxon>
        <taxon>Poales</taxon>
        <taxon>Poaceae</taxon>
        <taxon>PACMAD clade</taxon>
        <taxon>Arundinoideae</taxon>
        <taxon>Arundineae</taxon>
        <taxon>Arundo</taxon>
    </lineage>
</organism>
<dbReference type="EMBL" id="GBRH01192779">
    <property type="protein sequence ID" value="JAE05117.1"/>
    <property type="molecule type" value="Transcribed_RNA"/>
</dbReference>
<feature type="signal peptide" evidence="1">
    <location>
        <begin position="1"/>
        <end position="19"/>
    </location>
</feature>
<keyword evidence="1" id="KW-0732">Signal</keyword>
<evidence type="ECO:0000313" key="2">
    <source>
        <dbReference type="EMBL" id="JAE05117.1"/>
    </source>
</evidence>
<accession>A0A0A9EYJ3</accession>
<evidence type="ECO:0000256" key="1">
    <source>
        <dbReference type="SAM" id="SignalP"/>
    </source>
</evidence>
<feature type="chain" id="PRO_5002047137" evidence="1">
    <location>
        <begin position="20"/>
        <end position="92"/>
    </location>
</feature>